<feature type="domain" description="N-acetyltransferase" evidence="1">
    <location>
        <begin position="3"/>
        <end position="162"/>
    </location>
</feature>
<evidence type="ECO:0000313" key="2">
    <source>
        <dbReference type="EMBL" id="PVX38799.1"/>
    </source>
</evidence>
<evidence type="ECO:0000259" key="1">
    <source>
        <dbReference type="PROSITE" id="PS51186"/>
    </source>
</evidence>
<keyword evidence="3" id="KW-1185">Reference proteome</keyword>
<dbReference type="RefSeq" id="WP_116631876.1">
    <property type="nucleotide sequence ID" value="NZ_QENU01000007.1"/>
</dbReference>
<protein>
    <submittedName>
        <fullName evidence="2">Acetyltransferase (GNAT) family protein</fullName>
    </submittedName>
</protein>
<dbReference type="OrthoDB" id="8116329at2"/>
<gene>
    <name evidence="2" type="ORF">C8D76_10720</name>
</gene>
<dbReference type="GO" id="GO:0016747">
    <property type="term" value="F:acyltransferase activity, transferring groups other than amino-acyl groups"/>
    <property type="evidence" value="ECO:0007669"/>
    <property type="project" value="InterPro"/>
</dbReference>
<dbReference type="AlphaFoldDB" id="A0A2U0T5C4"/>
<sequence length="181" mass="20573">MAEIYRKLTALDAVEYQNLVHKAYKPVTALGINFAAATADLTSIETHLKTNFAYGLFIDNKLACTISLRLPWGNNPGPYGVPHIGWVATSPDYKKQGLAAKMLAWVEREVLIKQLNVPFVTLGTAANHPWLSQFYIHYGFEEVGRADLTPDHTTIYYRKILNHELFALWKKHNPNRTKFTN</sequence>
<dbReference type="PROSITE" id="PS51186">
    <property type="entry name" value="GNAT"/>
    <property type="match status" value="1"/>
</dbReference>
<organism evidence="2 3">
    <name type="scientific">Alitibacter langaaensis DSM 22999</name>
    <dbReference type="NCBI Taxonomy" id="1122935"/>
    <lineage>
        <taxon>Bacteria</taxon>
        <taxon>Pseudomonadati</taxon>
        <taxon>Pseudomonadota</taxon>
        <taxon>Gammaproteobacteria</taxon>
        <taxon>Pasteurellales</taxon>
        <taxon>Pasteurellaceae</taxon>
        <taxon>Alitibacter</taxon>
    </lineage>
</organism>
<dbReference type="SUPFAM" id="SSF55729">
    <property type="entry name" value="Acyl-CoA N-acyltransferases (Nat)"/>
    <property type="match status" value="1"/>
</dbReference>
<proteinExistence type="predicted"/>
<dbReference type="EMBL" id="QENU01000007">
    <property type="protein sequence ID" value="PVX38799.1"/>
    <property type="molecule type" value="Genomic_DNA"/>
</dbReference>
<dbReference type="InterPro" id="IPR000182">
    <property type="entry name" value="GNAT_dom"/>
</dbReference>
<dbReference type="Proteomes" id="UP000245909">
    <property type="component" value="Unassembled WGS sequence"/>
</dbReference>
<reference evidence="2 3" key="1">
    <citation type="submission" date="2018-05" db="EMBL/GenBank/DDBJ databases">
        <title>Genomic Encyclopedia of Type Strains, Phase IV (KMG-IV): sequencing the most valuable type-strain genomes for metagenomic binning, comparative biology and taxonomic classification.</title>
        <authorList>
            <person name="Goeker M."/>
        </authorList>
    </citation>
    <scope>NUCLEOTIDE SEQUENCE [LARGE SCALE GENOMIC DNA]</scope>
    <source>
        <strain evidence="2 3">DSM 22999</strain>
    </source>
</reference>
<accession>A0A2U0T5C4</accession>
<dbReference type="Gene3D" id="3.40.630.30">
    <property type="match status" value="1"/>
</dbReference>
<dbReference type="InterPro" id="IPR016181">
    <property type="entry name" value="Acyl_CoA_acyltransferase"/>
</dbReference>
<dbReference type="Pfam" id="PF00583">
    <property type="entry name" value="Acetyltransf_1"/>
    <property type="match status" value="1"/>
</dbReference>
<comment type="caution">
    <text evidence="2">The sequence shown here is derived from an EMBL/GenBank/DDBJ whole genome shotgun (WGS) entry which is preliminary data.</text>
</comment>
<name>A0A2U0T5C4_9PAST</name>
<evidence type="ECO:0000313" key="3">
    <source>
        <dbReference type="Proteomes" id="UP000245909"/>
    </source>
</evidence>
<keyword evidence="2" id="KW-0808">Transferase</keyword>
<dbReference type="CDD" id="cd04301">
    <property type="entry name" value="NAT_SF"/>
    <property type="match status" value="1"/>
</dbReference>